<keyword evidence="1" id="KW-0418">Kinase</keyword>
<gene>
    <name evidence="4" type="ORF">IAG43_01485</name>
</gene>
<dbReference type="InterPro" id="IPR003594">
    <property type="entry name" value="HATPase_dom"/>
</dbReference>
<keyword evidence="4" id="KW-0547">Nucleotide-binding</keyword>
<dbReference type="PANTHER" id="PTHR35526">
    <property type="entry name" value="ANTI-SIGMA-F FACTOR RSBW-RELATED"/>
    <property type="match status" value="1"/>
</dbReference>
<dbReference type="GO" id="GO:0004674">
    <property type="term" value="F:protein serine/threonine kinase activity"/>
    <property type="evidence" value="ECO:0007669"/>
    <property type="project" value="UniProtKB-KW"/>
</dbReference>
<dbReference type="AlphaFoldDB" id="A0A7H0I326"/>
<name>A0A7H0I326_9ACTN</name>
<dbReference type="Proteomes" id="UP000516230">
    <property type="component" value="Chromosome"/>
</dbReference>
<dbReference type="InterPro" id="IPR036890">
    <property type="entry name" value="HATPase_C_sf"/>
</dbReference>
<keyword evidence="4" id="KW-0067">ATP-binding</keyword>
<dbReference type="EMBL" id="CP060825">
    <property type="protein sequence ID" value="QNP67192.1"/>
    <property type="molecule type" value="Genomic_DNA"/>
</dbReference>
<organism evidence="4 5">
    <name type="scientific">Streptomyces genisteinicus</name>
    <dbReference type="NCBI Taxonomy" id="2768068"/>
    <lineage>
        <taxon>Bacteria</taxon>
        <taxon>Bacillati</taxon>
        <taxon>Actinomycetota</taxon>
        <taxon>Actinomycetes</taxon>
        <taxon>Kitasatosporales</taxon>
        <taxon>Streptomycetaceae</taxon>
        <taxon>Streptomyces</taxon>
    </lineage>
</organism>
<evidence type="ECO:0000256" key="1">
    <source>
        <dbReference type="ARBA" id="ARBA00022527"/>
    </source>
</evidence>
<keyword evidence="5" id="KW-1185">Reference proteome</keyword>
<evidence type="ECO:0000313" key="5">
    <source>
        <dbReference type="Proteomes" id="UP000516230"/>
    </source>
</evidence>
<dbReference type="SMART" id="SM00387">
    <property type="entry name" value="HATPase_c"/>
    <property type="match status" value="1"/>
</dbReference>
<accession>A0A7H0I326</accession>
<evidence type="ECO:0000259" key="3">
    <source>
        <dbReference type="SMART" id="SM00387"/>
    </source>
</evidence>
<sequence length="165" mass="17133">MRPDEEGPYGARAATAGAPAVGGQRGPLADSADGPAECQVRTEEDLLTARHAVRAATQRLGFSLVDQTRIVTAASELARNAFVHGGGGVLRIEVLRRGGGRGLRLTVRDDGPGIDDLDGALTDGFTTGGGLGHGLGGARRLMHEFDVYSTPGEGTTVTAVRWTDR</sequence>
<dbReference type="KEGG" id="sgj:IAG43_01485"/>
<protein>
    <submittedName>
        <fullName evidence="4">ATP-binding protein</fullName>
    </submittedName>
</protein>
<dbReference type="Pfam" id="PF02518">
    <property type="entry name" value="HATPase_c"/>
    <property type="match status" value="1"/>
</dbReference>
<evidence type="ECO:0000313" key="4">
    <source>
        <dbReference type="EMBL" id="QNP67192.1"/>
    </source>
</evidence>
<dbReference type="Gene3D" id="3.30.565.10">
    <property type="entry name" value="Histidine kinase-like ATPase, C-terminal domain"/>
    <property type="match status" value="1"/>
</dbReference>
<keyword evidence="1" id="KW-0808">Transferase</keyword>
<evidence type="ECO:0000256" key="2">
    <source>
        <dbReference type="SAM" id="MobiDB-lite"/>
    </source>
</evidence>
<dbReference type="InterPro" id="IPR050267">
    <property type="entry name" value="Anti-sigma-factor_SerPK"/>
</dbReference>
<proteinExistence type="predicted"/>
<feature type="region of interest" description="Disordered" evidence="2">
    <location>
        <begin position="1"/>
        <end position="35"/>
    </location>
</feature>
<reference evidence="4 5" key="1">
    <citation type="submission" date="2020-08" db="EMBL/GenBank/DDBJ databases">
        <title>A novel species.</title>
        <authorList>
            <person name="Gao J."/>
        </authorList>
    </citation>
    <scope>NUCLEOTIDE SEQUENCE [LARGE SCALE GENOMIC DNA]</scope>
    <source>
        <strain evidence="4 5">CRPJ-33</strain>
    </source>
</reference>
<keyword evidence="1" id="KW-0723">Serine/threonine-protein kinase</keyword>
<feature type="domain" description="Histidine kinase/HSP90-like ATPase" evidence="3">
    <location>
        <begin position="65"/>
        <end position="165"/>
    </location>
</feature>
<dbReference type="GO" id="GO:0005524">
    <property type="term" value="F:ATP binding"/>
    <property type="evidence" value="ECO:0007669"/>
    <property type="project" value="UniProtKB-KW"/>
</dbReference>
<dbReference type="PANTHER" id="PTHR35526:SF3">
    <property type="entry name" value="ANTI-SIGMA-F FACTOR RSBW"/>
    <property type="match status" value="1"/>
</dbReference>
<feature type="compositionally biased region" description="Low complexity" evidence="2">
    <location>
        <begin position="8"/>
        <end position="22"/>
    </location>
</feature>
<dbReference type="SUPFAM" id="SSF55874">
    <property type="entry name" value="ATPase domain of HSP90 chaperone/DNA topoisomerase II/histidine kinase"/>
    <property type="match status" value="1"/>
</dbReference>